<feature type="transmembrane region" description="Helical" evidence="6">
    <location>
        <begin position="145"/>
        <end position="164"/>
    </location>
</feature>
<dbReference type="GO" id="GO:0005886">
    <property type="term" value="C:plasma membrane"/>
    <property type="evidence" value="ECO:0007669"/>
    <property type="project" value="UniProtKB-SubCell"/>
</dbReference>
<evidence type="ECO:0000256" key="2">
    <source>
        <dbReference type="ARBA" id="ARBA00022475"/>
    </source>
</evidence>
<keyword evidence="9" id="KW-1185">Reference proteome</keyword>
<dbReference type="PANTHER" id="PTHR33545">
    <property type="entry name" value="UPF0750 MEMBRANE PROTEIN YITT-RELATED"/>
    <property type="match status" value="1"/>
</dbReference>
<evidence type="ECO:0000259" key="7">
    <source>
        <dbReference type="Pfam" id="PF10035"/>
    </source>
</evidence>
<organism evidence="8 9">
    <name type="scientific">Clostridium sulfidigenes</name>
    <dbReference type="NCBI Taxonomy" id="318464"/>
    <lineage>
        <taxon>Bacteria</taxon>
        <taxon>Bacillati</taxon>
        <taxon>Bacillota</taxon>
        <taxon>Clostridia</taxon>
        <taxon>Eubacteriales</taxon>
        <taxon>Clostridiaceae</taxon>
        <taxon>Clostridium</taxon>
    </lineage>
</organism>
<keyword evidence="2" id="KW-1003">Cell membrane</keyword>
<dbReference type="InterPro" id="IPR003740">
    <property type="entry name" value="YitT"/>
</dbReference>
<dbReference type="InterPro" id="IPR015867">
    <property type="entry name" value="N-reg_PII/ATP_PRibTrfase_C"/>
</dbReference>
<protein>
    <submittedName>
        <fullName evidence="8">Membrane protein</fullName>
    </submittedName>
</protein>
<keyword evidence="4 6" id="KW-1133">Transmembrane helix</keyword>
<comment type="subcellular location">
    <subcellularLocation>
        <location evidence="1">Cell membrane</location>
        <topology evidence="1">Multi-pass membrane protein</topology>
    </subcellularLocation>
</comment>
<evidence type="ECO:0000256" key="4">
    <source>
        <dbReference type="ARBA" id="ARBA00022989"/>
    </source>
</evidence>
<dbReference type="AlphaFoldDB" id="A0A084J9V0"/>
<feature type="domain" description="DUF2179" evidence="7">
    <location>
        <begin position="218"/>
        <end position="272"/>
    </location>
</feature>
<gene>
    <name evidence="8" type="ORF">IO99_13090</name>
</gene>
<evidence type="ECO:0000256" key="3">
    <source>
        <dbReference type="ARBA" id="ARBA00022692"/>
    </source>
</evidence>
<feature type="transmembrane region" description="Helical" evidence="6">
    <location>
        <begin position="170"/>
        <end position="189"/>
    </location>
</feature>
<dbReference type="Proteomes" id="UP000028542">
    <property type="component" value="Unassembled WGS sequence"/>
</dbReference>
<dbReference type="eggNOG" id="COG1284">
    <property type="taxonomic scope" value="Bacteria"/>
</dbReference>
<dbReference type="InterPro" id="IPR051461">
    <property type="entry name" value="UPF0750_membrane"/>
</dbReference>
<proteinExistence type="predicted"/>
<dbReference type="PIRSF" id="PIRSF006483">
    <property type="entry name" value="Membrane_protein_YitT"/>
    <property type="match status" value="1"/>
</dbReference>
<comment type="caution">
    <text evidence="8">The sequence shown here is derived from an EMBL/GenBank/DDBJ whole genome shotgun (WGS) entry which is preliminary data.</text>
</comment>
<sequence length="280" mass="30655">MKEKLGQVSLILLGSLIYSLSVNMFIVPHKFLSGGVAGIALLLQYVTDIPSGYFTLFINIPIFCFGIKVINKEFGFLSFIGMISMSIFLILTEDITRFIKVDDLLISCISGGVLCGFGMAIIFLNKASEGGTDIIAIALKKKYGVNLASMTFILNGVIVFTGLILNDLTITIYTLISLFIRAYILDKAITMTNERKLIIVISNNPEEIKNSILELLGRGVTFLHGEGAFTGEKKKVIYSIMSSKQVEKAKKAILDIDGNAVISIMNVNEAHGKGFKQLSF</sequence>
<feature type="transmembrane region" description="Helical" evidence="6">
    <location>
        <begin position="49"/>
        <end position="67"/>
    </location>
</feature>
<feature type="transmembrane region" description="Helical" evidence="6">
    <location>
        <begin position="74"/>
        <end position="92"/>
    </location>
</feature>
<dbReference type="EMBL" id="JPMD01000031">
    <property type="protein sequence ID" value="KEZ85734.1"/>
    <property type="molecule type" value="Genomic_DNA"/>
</dbReference>
<evidence type="ECO:0000256" key="6">
    <source>
        <dbReference type="SAM" id="Phobius"/>
    </source>
</evidence>
<evidence type="ECO:0000256" key="5">
    <source>
        <dbReference type="ARBA" id="ARBA00023136"/>
    </source>
</evidence>
<keyword evidence="5 6" id="KW-0472">Membrane</keyword>
<evidence type="ECO:0000256" key="1">
    <source>
        <dbReference type="ARBA" id="ARBA00004651"/>
    </source>
</evidence>
<evidence type="ECO:0000313" key="9">
    <source>
        <dbReference type="Proteomes" id="UP000028542"/>
    </source>
</evidence>
<name>A0A084J9V0_9CLOT</name>
<evidence type="ECO:0000313" key="8">
    <source>
        <dbReference type="EMBL" id="KEZ85734.1"/>
    </source>
</evidence>
<feature type="transmembrane region" description="Helical" evidence="6">
    <location>
        <begin position="104"/>
        <end position="124"/>
    </location>
</feature>
<feature type="transmembrane region" description="Helical" evidence="6">
    <location>
        <begin position="7"/>
        <end position="29"/>
    </location>
</feature>
<dbReference type="Pfam" id="PF10035">
    <property type="entry name" value="DUF2179"/>
    <property type="match status" value="1"/>
</dbReference>
<dbReference type="PANTHER" id="PTHR33545:SF5">
    <property type="entry name" value="UPF0750 MEMBRANE PROTEIN YITT"/>
    <property type="match status" value="1"/>
</dbReference>
<dbReference type="CDD" id="cd16380">
    <property type="entry name" value="YitT_C"/>
    <property type="match status" value="1"/>
</dbReference>
<dbReference type="Pfam" id="PF02588">
    <property type="entry name" value="YitT_membrane"/>
    <property type="match status" value="1"/>
</dbReference>
<accession>A0A084J9V0</accession>
<dbReference type="InterPro" id="IPR019264">
    <property type="entry name" value="DUF2179"/>
</dbReference>
<dbReference type="Gene3D" id="3.30.70.120">
    <property type="match status" value="1"/>
</dbReference>
<keyword evidence="3 6" id="KW-0812">Transmembrane</keyword>
<reference evidence="8 9" key="1">
    <citation type="submission" date="2014-07" db="EMBL/GenBank/DDBJ databases">
        <title>Draft genome of Clostridium sulfidigenes 113A isolated from sediments associated with methane hydrate from Krishna Godavari basin.</title>
        <authorList>
            <person name="Honkalas V.S."/>
            <person name="Dabir A.P."/>
            <person name="Arora P."/>
            <person name="Dhakephalkar P.K."/>
        </authorList>
    </citation>
    <scope>NUCLEOTIDE SEQUENCE [LARGE SCALE GENOMIC DNA]</scope>
    <source>
        <strain evidence="8 9">113A</strain>
    </source>
</reference>